<evidence type="ECO:0000259" key="6">
    <source>
        <dbReference type="Pfam" id="PF08543"/>
    </source>
</evidence>
<gene>
    <name evidence="7" type="ORF">HMPREF9248_0023</name>
</gene>
<dbReference type="InterPro" id="IPR004625">
    <property type="entry name" value="PyrdxlKinase"/>
</dbReference>
<reference evidence="7 8" key="1">
    <citation type="submission" date="2010-08" db="EMBL/GenBank/DDBJ databases">
        <authorList>
            <person name="Durkin A.S."/>
            <person name="Madupu R."/>
            <person name="Torralba M."/>
            <person name="Gillis M."/>
            <person name="Methe B."/>
            <person name="Sutton G."/>
            <person name="Nelson K.E."/>
        </authorList>
    </citation>
    <scope>NUCLEOTIDE SEQUENCE [LARGE SCALE GENOMIC DNA]</scope>
    <source>
        <strain evidence="7 8">PB189-T1-4</strain>
    </source>
</reference>
<dbReference type="Pfam" id="PF08543">
    <property type="entry name" value="Phos_pyr_kin"/>
    <property type="match status" value="1"/>
</dbReference>
<dbReference type="Proteomes" id="UP000004431">
    <property type="component" value="Unassembled WGS sequence"/>
</dbReference>
<dbReference type="PANTHER" id="PTHR10534">
    <property type="entry name" value="PYRIDOXAL KINASE"/>
    <property type="match status" value="1"/>
</dbReference>
<dbReference type="InterPro" id="IPR013749">
    <property type="entry name" value="PM/HMP-P_kinase-1"/>
</dbReference>
<dbReference type="EMBL" id="AEDQ01000007">
    <property type="protein sequence ID" value="EFL44634.1"/>
    <property type="molecule type" value="Genomic_DNA"/>
</dbReference>
<keyword evidence="2" id="KW-0808">Transferase</keyword>
<dbReference type="PANTHER" id="PTHR10534:SF2">
    <property type="entry name" value="PYRIDOXAL KINASE"/>
    <property type="match status" value="1"/>
</dbReference>
<keyword evidence="4 7" id="KW-0418">Kinase</keyword>
<dbReference type="GO" id="GO:0016301">
    <property type="term" value="F:kinase activity"/>
    <property type="evidence" value="ECO:0007669"/>
    <property type="project" value="UniProtKB-KW"/>
</dbReference>
<evidence type="ECO:0000256" key="3">
    <source>
        <dbReference type="ARBA" id="ARBA00022741"/>
    </source>
</evidence>
<name>A0ABP2J3J9_9ACTN</name>
<comment type="caution">
    <text evidence="7">The sequence shown here is derived from an EMBL/GenBank/DDBJ whole genome shotgun (WGS) entry which is preliminary data.</text>
</comment>
<dbReference type="EC" id="2.7.1.35" evidence="1"/>
<organism evidence="7 8">
    <name type="scientific">Fannyhessea vaginae PB189-T1-4</name>
    <dbReference type="NCBI Taxonomy" id="866774"/>
    <lineage>
        <taxon>Bacteria</taxon>
        <taxon>Bacillati</taxon>
        <taxon>Actinomycetota</taxon>
        <taxon>Coriobacteriia</taxon>
        <taxon>Coriobacteriales</taxon>
        <taxon>Atopobiaceae</taxon>
        <taxon>Fannyhessea</taxon>
    </lineage>
</organism>
<dbReference type="Gene3D" id="3.40.1190.20">
    <property type="match status" value="1"/>
</dbReference>
<keyword evidence="3" id="KW-0547">Nucleotide-binding</keyword>
<keyword evidence="8" id="KW-1185">Reference proteome</keyword>
<accession>A0ABP2J3J9</accession>
<dbReference type="SUPFAM" id="SSF53613">
    <property type="entry name" value="Ribokinase-like"/>
    <property type="match status" value="1"/>
</dbReference>
<feature type="domain" description="Pyridoxamine kinase/Phosphomethylpyrimidine kinase" evidence="6">
    <location>
        <begin position="41"/>
        <end position="285"/>
    </location>
</feature>
<dbReference type="InterPro" id="IPR029056">
    <property type="entry name" value="Ribokinase-like"/>
</dbReference>
<evidence type="ECO:0000256" key="4">
    <source>
        <dbReference type="ARBA" id="ARBA00022777"/>
    </source>
</evidence>
<keyword evidence="5" id="KW-0067">ATP-binding</keyword>
<sequence length="313" mass="33950">MSTTVLPERITAEKSTYIPRVGAVHDLCGYGNCSLSVAISVLSSAGCDVCSVPTSLFSAHTKYEHFYMHDTTSILHDYIEAWKVEDVNLDAVYSGFLGSSEQVDIIKQLYATYPQALHVVDPVMGDGGMMYATYTQELCDATKQLVHGADILLPNLTEAALLTGKPYSGQAISTHEACQIIANLVALGAKRVVLKGIETNHNTIVNYVYEAPFAEQNVSALSAKDMQVDVAAIEDAVNMVEEEKLPFSLHGTGDVFASCVCAGLLAKKPLVNTVAFAARFVRNAMWITRSQPEWEMRGVSFEPLLGDVAAFVK</sequence>
<protein>
    <recommendedName>
        <fullName evidence="1">pyridoxal kinase</fullName>
        <ecNumber evidence="1">2.7.1.35</ecNumber>
    </recommendedName>
</protein>
<evidence type="ECO:0000256" key="2">
    <source>
        <dbReference type="ARBA" id="ARBA00022679"/>
    </source>
</evidence>
<dbReference type="RefSeq" id="WP_006303572.1">
    <property type="nucleotide sequence ID" value="NZ_AEDQ01000007.1"/>
</dbReference>
<evidence type="ECO:0000256" key="1">
    <source>
        <dbReference type="ARBA" id="ARBA00012104"/>
    </source>
</evidence>
<evidence type="ECO:0000256" key="5">
    <source>
        <dbReference type="ARBA" id="ARBA00022840"/>
    </source>
</evidence>
<proteinExistence type="predicted"/>
<evidence type="ECO:0000313" key="8">
    <source>
        <dbReference type="Proteomes" id="UP000004431"/>
    </source>
</evidence>
<evidence type="ECO:0000313" key="7">
    <source>
        <dbReference type="EMBL" id="EFL44634.1"/>
    </source>
</evidence>